<dbReference type="Pfam" id="PF25967">
    <property type="entry name" value="RND-MFP_C"/>
    <property type="match status" value="1"/>
</dbReference>
<dbReference type="InterPro" id="IPR058624">
    <property type="entry name" value="MdtA-like_HH"/>
</dbReference>
<dbReference type="PANTHER" id="PTHR30158">
    <property type="entry name" value="ACRA/E-RELATED COMPONENT OF DRUG EFFLUX TRANSPORTER"/>
    <property type="match status" value="1"/>
</dbReference>
<feature type="domain" description="Multidrug resistance protein MdtA-like C-terminal permuted SH3" evidence="8">
    <location>
        <begin position="306"/>
        <end position="362"/>
    </location>
</feature>
<dbReference type="InterPro" id="IPR058626">
    <property type="entry name" value="MdtA-like_b-barrel"/>
</dbReference>
<dbReference type="InterPro" id="IPR006143">
    <property type="entry name" value="RND_pump_MFP"/>
</dbReference>
<evidence type="ECO:0000313" key="10">
    <source>
        <dbReference type="Proteomes" id="UP000198725"/>
    </source>
</evidence>
<evidence type="ECO:0000256" key="3">
    <source>
        <dbReference type="SAM" id="MobiDB-lite"/>
    </source>
</evidence>
<dbReference type="Gene3D" id="2.40.50.100">
    <property type="match status" value="1"/>
</dbReference>
<dbReference type="GO" id="GO:0046677">
    <property type="term" value="P:response to antibiotic"/>
    <property type="evidence" value="ECO:0007669"/>
    <property type="project" value="TreeGrafter"/>
</dbReference>
<comment type="subcellular location">
    <subcellularLocation>
        <location evidence="1">Cell inner membrane</location>
        <topology evidence="1">Lipid-anchor</topology>
    </subcellularLocation>
</comment>
<keyword evidence="4" id="KW-0732">Signal</keyword>
<dbReference type="Pfam" id="PF25876">
    <property type="entry name" value="HH_MFP_RND"/>
    <property type="match status" value="1"/>
</dbReference>
<feature type="region of interest" description="Disordered" evidence="3">
    <location>
        <begin position="392"/>
        <end position="426"/>
    </location>
</feature>
<dbReference type="FunFam" id="2.40.420.20:FF:000001">
    <property type="entry name" value="Efflux RND transporter periplasmic adaptor subunit"/>
    <property type="match status" value="1"/>
</dbReference>
<feature type="chain" id="PRO_5011458983" evidence="4">
    <location>
        <begin position="21"/>
        <end position="426"/>
    </location>
</feature>
<dbReference type="Gene3D" id="2.40.30.170">
    <property type="match status" value="1"/>
</dbReference>
<evidence type="ECO:0000256" key="4">
    <source>
        <dbReference type="SAM" id="SignalP"/>
    </source>
</evidence>
<feature type="domain" description="Multidrug resistance protein MdtA-like barrel-sandwich hybrid" evidence="6">
    <location>
        <begin position="65"/>
        <end position="205"/>
    </location>
</feature>
<dbReference type="Gene3D" id="2.40.420.20">
    <property type="match status" value="1"/>
</dbReference>
<name>A0A1I4ET65_9GAMM</name>
<reference evidence="10" key="1">
    <citation type="submission" date="2016-10" db="EMBL/GenBank/DDBJ databases">
        <authorList>
            <person name="Varghese N."/>
            <person name="Submissions S."/>
        </authorList>
    </citation>
    <scope>NUCLEOTIDE SEQUENCE [LARGE SCALE GENOMIC DNA]</scope>
    <source>
        <strain evidence="10">MO64</strain>
    </source>
</reference>
<dbReference type="AlphaFoldDB" id="A0A1I4ET65"/>
<accession>A0A1I4ET65</accession>
<evidence type="ECO:0000313" key="9">
    <source>
        <dbReference type="EMBL" id="SFL08894.1"/>
    </source>
</evidence>
<comment type="similarity">
    <text evidence="2">Belongs to the membrane fusion protein (MFP) (TC 8.A.1) family.</text>
</comment>
<dbReference type="NCBIfam" id="TIGR01730">
    <property type="entry name" value="RND_mfp"/>
    <property type="match status" value="1"/>
</dbReference>
<dbReference type="RefSeq" id="WP_092704694.1">
    <property type="nucleotide sequence ID" value="NZ_FOSR01000014.1"/>
</dbReference>
<evidence type="ECO:0000256" key="1">
    <source>
        <dbReference type="ARBA" id="ARBA00004519"/>
    </source>
</evidence>
<dbReference type="Pfam" id="PF25944">
    <property type="entry name" value="Beta-barrel_RND"/>
    <property type="match status" value="1"/>
</dbReference>
<evidence type="ECO:0000259" key="7">
    <source>
        <dbReference type="Pfam" id="PF25944"/>
    </source>
</evidence>
<dbReference type="InterPro" id="IPR058625">
    <property type="entry name" value="MdtA-like_BSH"/>
</dbReference>
<feature type="domain" description="Multidrug resistance protein MdtA-like beta-barrel" evidence="7">
    <location>
        <begin position="209"/>
        <end position="298"/>
    </location>
</feature>
<feature type="domain" description="Multidrug resistance protein MdtA-like alpha-helical hairpin" evidence="5">
    <location>
        <begin position="106"/>
        <end position="174"/>
    </location>
</feature>
<proteinExistence type="inferred from homology"/>
<keyword evidence="10" id="KW-1185">Reference proteome</keyword>
<organism evidence="9 10">
    <name type="scientific">Rhodanobacter glycinis</name>
    <dbReference type="NCBI Taxonomy" id="582702"/>
    <lineage>
        <taxon>Bacteria</taxon>
        <taxon>Pseudomonadati</taxon>
        <taxon>Pseudomonadota</taxon>
        <taxon>Gammaproteobacteria</taxon>
        <taxon>Lysobacterales</taxon>
        <taxon>Rhodanobacteraceae</taxon>
        <taxon>Rhodanobacter</taxon>
    </lineage>
</organism>
<protein>
    <submittedName>
        <fullName evidence="9">Membrane fusion protein, multidrug efflux system</fullName>
    </submittedName>
</protein>
<evidence type="ECO:0000259" key="5">
    <source>
        <dbReference type="Pfam" id="PF25876"/>
    </source>
</evidence>
<dbReference type="InterPro" id="IPR058627">
    <property type="entry name" value="MdtA-like_C"/>
</dbReference>
<dbReference type="GO" id="GO:0005886">
    <property type="term" value="C:plasma membrane"/>
    <property type="evidence" value="ECO:0007669"/>
    <property type="project" value="UniProtKB-SubCell"/>
</dbReference>
<evidence type="ECO:0000256" key="2">
    <source>
        <dbReference type="ARBA" id="ARBA00009477"/>
    </source>
</evidence>
<dbReference type="Proteomes" id="UP000198725">
    <property type="component" value="Unassembled WGS sequence"/>
</dbReference>
<evidence type="ECO:0000259" key="8">
    <source>
        <dbReference type="Pfam" id="PF25967"/>
    </source>
</evidence>
<dbReference type="Pfam" id="PF25917">
    <property type="entry name" value="BSH_RND"/>
    <property type="match status" value="1"/>
</dbReference>
<evidence type="ECO:0000259" key="6">
    <source>
        <dbReference type="Pfam" id="PF25917"/>
    </source>
</evidence>
<gene>
    <name evidence="9" type="ORF">SAMN05192579_11416</name>
</gene>
<feature type="signal peptide" evidence="4">
    <location>
        <begin position="1"/>
        <end position="20"/>
    </location>
</feature>
<dbReference type="EMBL" id="FOSR01000014">
    <property type="protein sequence ID" value="SFL08894.1"/>
    <property type="molecule type" value="Genomic_DNA"/>
</dbReference>
<dbReference type="PANTHER" id="PTHR30158:SF10">
    <property type="entry name" value="CATION EFFLUX PUMP"/>
    <property type="match status" value="1"/>
</dbReference>
<sequence length="426" mass="45189">MKKKLILAGLVVVAVAGSWALLGSHGESHAQAAAGGPPDVTVAPALLRSVSDSAEFTGHVQAVDTVQVRPRVGGYVDAVAFKEGALVHKGDVLFRIDPRPFQAEVDRLAAQRDQARAALKLARDDASRATRLLAQHAIAKAEADRQTTAAQSAQAALAAANAALASAQLNLGFTQVRAPIDGRVSNVRVTPGNLVSSADVLTSVVSVNPVYVYFDVDEQTWLKLDHLRAKARQGGHVAHIGAAMELTDESGYPHAGQLDFVDNQLHVDSGTMRLRAVFNNHDGLFTPGLYARVRLQSGQPKPRLLIDDRAVGTDLGNQFVYVVDKEHKVQYRRISTGPLVDGLRVVENGLKAGDKVVVNGLQHVRPGVEVNPQLVAMTYRLNARDKALVEATAPASRDADTAQANHGAAASPIASLSPRERVPAGG</sequence>
<dbReference type="GO" id="GO:0022857">
    <property type="term" value="F:transmembrane transporter activity"/>
    <property type="evidence" value="ECO:0007669"/>
    <property type="project" value="InterPro"/>
</dbReference>
<dbReference type="Gene3D" id="1.10.287.470">
    <property type="entry name" value="Helix hairpin bin"/>
    <property type="match status" value="1"/>
</dbReference>
<dbReference type="SUPFAM" id="SSF111369">
    <property type="entry name" value="HlyD-like secretion proteins"/>
    <property type="match status" value="1"/>
</dbReference>